<keyword evidence="1" id="KW-0378">Hydrolase</keyword>
<dbReference type="RefSeq" id="WP_309938381.1">
    <property type="nucleotide sequence ID" value="NZ_AP025305.1"/>
</dbReference>
<dbReference type="Gene3D" id="3.20.20.80">
    <property type="entry name" value="Glycosidases"/>
    <property type="match status" value="2"/>
</dbReference>
<reference evidence="4" key="1">
    <citation type="submission" date="2023-07" db="EMBL/GenBank/DDBJ databases">
        <title>Genomic Encyclopedia of Type Strains, Phase IV (KMG-IV): sequencing the most valuable type-strain genomes for metagenomic binning, comparative biology and taxonomic classification.</title>
        <authorList>
            <person name="Goeker M."/>
        </authorList>
    </citation>
    <scope>NUCLEOTIDE SEQUENCE</scope>
    <source>
        <strain evidence="4">DSM 26174</strain>
    </source>
</reference>
<protein>
    <submittedName>
        <fullName evidence="4">Glycosidase</fullName>
    </submittedName>
</protein>
<dbReference type="EMBL" id="JAVDQD010000002">
    <property type="protein sequence ID" value="MDR6238877.1"/>
    <property type="molecule type" value="Genomic_DNA"/>
</dbReference>
<dbReference type="InterPro" id="IPR017853">
    <property type="entry name" value="GH"/>
</dbReference>
<evidence type="ECO:0000259" key="3">
    <source>
        <dbReference type="SMART" id="SM00642"/>
    </source>
</evidence>
<comment type="caution">
    <text evidence="4">The sequence shown here is derived from an EMBL/GenBank/DDBJ whole genome shotgun (WGS) entry which is preliminary data.</text>
</comment>
<dbReference type="InterPro" id="IPR006047">
    <property type="entry name" value="GH13_cat_dom"/>
</dbReference>
<dbReference type="PANTHER" id="PTHR10357:SF210">
    <property type="entry name" value="MALTODEXTRIN GLUCOSIDASE"/>
    <property type="match status" value="1"/>
</dbReference>
<evidence type="ECO:0000256" key="2">
    <source>
        <dbReference type="ARBA" id="ARBA00023295"/>
    </source>
</evidence>
<dbReference type="Gene3D" id="3.90.400.10">
    <property type="entry name" value="Oligo-1,6-glucosidase, Domain 2"/>
    <property type="match status" value="1"/>
</dbReference>
<keyword evidence="2 4" id="KW-0326">Glycosidase</keyword>
<dbReference type="PANTHER" id="PTHR10357">
    <property type="entry name" value="ALPHA-AMYLASE FAMILY MEMBER"/>
    <property type="match status" value="1"/>
</dbReference>
<evidence type="ECO:0000256" key="1">
    <source>
        <dbReference type="ARBA" id="ARBA00022801"/>
    </source>
</evidence>
<sequence length="624" mass="72753">MRKFLFMLGLGLMQFSCSQNDEKSSASADILPFEQPPKWSQEAVWYQIFPERFANGNTANDPTLHDIEGAWPEVLPDNWRVKSWTSDWYGLDDWEESVQKDFYHTVQMRRYGGDLQGMLDKLDYLEDLGVTALYVNPMNDAPSLHKYDARSYRHIDRNFGNDPKGDEEKIAQEIPDDPSTWVMTSADSMFLEFIDKAHQKGMKVVLDFSWNHTGVTFWAWQDILKNQQNSKYADWYEIESFDDPETDENEFKYTGWAGVHTLPELKKVDAEKRVHGKPYEGNVHEGPKQHIFNVSKRWIDPNGDGDPSDGVDGFRLDVADQVPLGFWRDYRKYVRSLNPEFYLIGEIWWEEWPDKLMNPRPYLQGDIFDAVMHYQWYKPARRFFAQTDGGMTVDEFLYELDSTQKDLPDYTNRAMMNLTSSHDAPRFATSIFNRHSGYKNAVNPRDDKAYKLGKPDEHTKKIQRMMLAHQFTHIGSPQIWNGDELGMWGADDPDNRKPMIWPEMEFDAEKTAPLGLQKNEEEVKADLALKEYIKKLIEVRKNHPVLSYGETNYFLADSSNLILGYRRFDNKHNILAIFNREEKAIQVADRALQGKFEDLLTGDIVDLDGTLEMKELSSMILLQR</sequence>
<evidence type="ECO:0000313" key="4">
    <source>
        <dbReference type="EMBL" id="MDR6238877.1"/>
    </source>
</evidence>
<name>A0AAE3XL59_9BACT</name>
<organism evidence="4 5">
    <name type="scientific">Aureibacter tunicatorum</name>
    <dbReference type="NCBI Taxonomy" id="866807"/>
    <lineage>
        <taxon>Bacteria</taxon>
        <taxon>Pseudomonadati</taxon>
        <taxon>Bacteroidota</taxon>
        <taxon>Cytophagia</taxon>
        <taxon>Cytophagales</taxon>
        <taxon>Persicobacteraceae</taxon>
        <taxon>Aureibacter</taxon>
    </lineage>
</organism>
<dbReference type="AlphaFoldDB" id="A0AAE3XL59"/>
<dbReference type="CDD" id="cd11338">
    <property type="entry name" value="AmyAc_CMD"/>
    <property type="match status" value="1"/>
</dbReference>
<feature type="domain" description="Glycosyl hydrolase family 13 catalytic" evidence="3">
    <location>
        <begin position="47"/>
        <end position="540"/>
    </location>
</feature>
<dbReference type="Pfam" id="PF00128">
    <property type="entry name" value="Alpha-amylase"/>
    <property type="match status" value="2"/>
</dbReference>
<evidence type="ECO:0000313" key="5">
    <source>
        <dbReference type="Proteomes" id="UP001185092"/>
    </source>
</evidence>
<dbReference type="SUPFAM" id="SSF51445">
    <property type="entry name" value="(Trans)glycosidases"/>
    <property type="match status" value="1"/>
</dbReference>
<dbReference type="SMART" id="SM00642">
    <property type="entry name" value="Aamy"/>
    <property type="match status" value="1"/>
</dbReference>
<accession>A0AAE3XL59</accession>
<dbReference type="GO" id="GO:0005975">
    <property type="term" value="P:carbohydrate metabolic process"/>
    <property type="evidence" value="ECO:0007669"/>
    <property type="project" value="InterPro"/>
</dbReference>
<gene>
    <name evidence="4" type="ORF">HNQ88_001914</name>
</gene>
<proteinExistence type="predicted"/>
<dbReference type="InterPro" id="IPR045857">
    <property type="entry name" value="O16G_dom_2"/>
</dbReference>
<dbReference type="GO" id="GO:0016798">
    <property type="term" value="F:hydrolase activity, acting on glycosyl bonds"/>
    <property type="evidence" value="ECO:0007669"/>
    <property type="project" value="UniProtKB-KW"/>
</dbReference>
<dbReference type="Proteomes" id="UP001185092">
    <property type="component" value="Unassembled WGS sequence"/>
</dbReference>
<keyword evidence="5" id="KW-1185">Reference proteome</keyword>